<name>A0A7X0JL72_9HYPH</name>
<evidence type="ECO:0000256" key="4">
    <source>
        <dbReference type="ARBA" id="ARBA00022655"/>
    </source>
</evidence>
<dbReference type="PANTHER" id="PTHR21708:SF45">
    <property type="entry name" value="2-DEHYDROPANTOATE 2-REDUCTASE"/>
    <property type="match status" value="1"/>
</dbReference>
<keyword evidence="9" id="KW-0560">Oxidoreductase</keyword>
<dbReference type="SUPFAM" id="SSF48179">
    <property type="entry name" value="6-phosphogluconate dehydrogenase C-terminal domain-like"/>
    <property type="match status" value="1"/>
</dbReference>
<evidence type="ECO:0000256" key="5">
    <source>
        <dbReference type="ARBA" id="ARBA00032024"/>
    </source>
</evidence>
<dbReference type="InterPro" id="IPR013332">
    <property type="entry name" value="KPR_N"/>
</dbReference>
<dbReference type="InterPro" id="IPR008927">
    <property type="entry name" value="6-PGluconate_DH-like_C_sf"/>
</dbReference>
<evidence type="ECO:0000313" key="10">
    <source>
        <dbReference type="Proteomes" id="UP000585437"/>
    </source>
</evidence>
<dbReference type="InterPro" id="IPR013328">
    <property type="entry name" value="6PGD_dom2"/>
</dbReference>
<feature type="domain" description="Ketopantoate reductase N-terminal" evidence="7">
    <location>
        <begin position="2"/>
        <end position="79"/>
    </location>
</feature>
<dbReference type="Gene3D" id="1.10.1040.10">
    <property type="entry name" value="N-(1-d-carboxylethyl)-l-norvaline Dehydrogenase, domain 2"/>
    <property type="match status" value="1"/>
</dbReference>
<organism evidence="9 10">
    <name type="scientific">Rhizobium soli</name>
    <dbReference type="NCBI Taxonomy" id="424798"/>
    <lineage>
        <taxon>Bacteria</taxon>
        <taxon>Pseudomonadati</taxon>
        <taxon>Pseudomonadota</taxon>
        <taxon>Alphaproteobacteria</taxon>
        <taxon>Hyphomicrobiales</taxon>
        <taxon>Rhizobiaceae</taxon>
        <taxon>Rhizobium/Agrobacterium group</taxon>
        <taxon>Rhizobium</taxon>
    </lineage>
</organism>
<dbReference type="NCBIfam" id="NF005089">
    <property type="entry name" value="PRK06522.1-4"/>
    <property type="match status" value="1"/>
</dbReference>
<feature type="domain" description="Ketopantoate reductase C-terminal" evidence="8">
    <location>
        <begin position="173"/>
        <end position="292"/>
    </location>
</feature>
<protein>
    <recommendedName>
        <fullName evidence="3">2-dehydropantoate 2-reductase</fullName>
        <ecNumber evidence="2">1.1.1.169</ecNumber>
    </recommendedName>
    <alternativeName>
        <fullName evidence="5">Ketopantoate reductase</fullName>
    </alternativeName>
</protein>
<evidence type="ECO:0000313" key="9">
    <source>
        <dbReference type="EMBL" id="MBB6509684.1"/>
    </source>
</evidence>
<dbReference type="Proteomes" id="UP000585437">
    <property type="component" value="Unassembled WGS sequence"/>
</dbReference>
<dbReference type="AlphaFoldDB" id="A0A7X0JL72"/>
<proteinExistence type="predicted"/>
<dbReference type="InterPro" id="IPR051402">
    <property type="entry name" value="KPR-Related"/>
</dbReference>
<comment type="catalytic activity">
    <reaction evidence="6">
        <text>(R)-pantoate + NADP(+) = 2-dehydropantoate + NADPH + H(+)</text>
        <dbReference type="Rhea" id="RHEA:16233"/>
        <dbReference type="ChEBI" id="CHEBI:11561"/>
        <dbReference type="ChEBI" id="CHEBI:15378"/>
        <dbReference type="ChEBI" id="CHEBI:15980"/>
        <dbReference type="ChEBI" id="CHEBI:57783"/>
        <dbReference type="ChEBI" id="CHEBI:58349"/>
        <dbReference type="EC" id="1.1.1.169"/>
    </reaction>
</comment>
<evidence type="ECO:0000256" key="6">
    <source>
        <dbReference type="ARBA" id="ARBA00048793"/>
    </source>
</evidence>
<keyword evidence="10" id="KW-1185">Reference proteome</keyword>
<sequence>MARGAQLKAIRENGLNVVYEDTGIDPVRVLVAATDDPFSLPPQDLIITGLKGHQLAAATDGLAALLGESTRVVMILNGIPWWYFHGDMESGFGGRQIPELDADSCIWNAIGPERVIGCVAYQGAEIIEPGKTRLNGKGHFFLGEPSGEMSGELSSIVDLFQRCDLDAKATPRIRDEIWAKLRGNAAFNPISALTRALMIDMMSNPDIAEIVRKIINEVQAVGTAFGARFTQTADEMFARAQGFGPVKTSMLQDLLAGKALEIVPLTGMVVSLGKLAGVPTPVCETIFALTAQLDRQHLTN</sequence>
<dbReference type="Gene3D" id="3.40.50.720">
    <property type="entry name" value="NAD(P)-binding Rossmann-like Domain"/>
    <property type="match status" value="1"/>
</dbReference>
<dbReference type="InterPro" id="IPR013752">
    <property type="entry name" value="KPA_reductase"/>
</dbReference>
<dbReference type="Pfam" id="PF02558">
    <property type="entry name" value="ApbA"/>
    <property type="match status" value="1"/>
</dbReference>
<gene>
    <name evidence="9" type="ORF">F4695_003052</name>
</gene>
<dbReference type="GO" id="GO:0015940">
    <property type="term" value="P:pantothenate biosynthetic process"/>
    <property type="evidence" value="ECO:0007669"/>
    <property type="project" value="UniProtKB-UniPathway"/>
</dbReference>
<dbReference type="UniPathway" id="UPA00028">
    <property type="reaction ID" value="UER00004"/>
</dbReference>
<dbReference type="FunFam" id="1.10.1040.10:FF:000017">
    <property type="entry name" value="2-dehydropantoate 2-reductase"/>
    <property type="match status" value="1"/>
</dbReference>
<evidence type="ECO:0000256" key="1">
    <source>
        <dbReference type="ARBA" id="ARBA00004994"/>
    </source>
</evidence>
<comment type="pathway">
    <text evidence="1">Cofactor biosynthesis; (R)-pantothenate biosynthesis; (R)-pantoate from 3-methyl-2-oxobutanoate: step 2/2.</text>
</comment>
<dbReference type="GO" id="GO:0005737">
    <property type="term" value="C:cytoplasm"/>
    <property type="evidence" value="ECO:0007669"/>
    <property type="project" value="TreeGrafter"/>
</dbReference>
<comment type="caution">
    <text evidence="9">The sequence shown here is derived from an EMBL/GenBank/DDBJ whole genome shotgun (WGS) entry which is preliminary data.</text>
</comment>
<dbReference type="PANTHER" id="PTHR21708">
    <property type="entry name" value="PROBABLE 2-DEHYDROPANTOATE 2-REDUCTASE"/>
    <property type="match status" value="1"/>
</dbReference>
<dbReference type="GO" id="GO:0008677">
    <property type="term" value="F:2-dehydropantoate 2-reductase activity"/>
    <property type="evidence" value="ECO:0007669"/>
    <property type="project" value="UniProtKB-EC"/>
</dbReference>
<evidence type="ECO:0000259" key="8">
    <source>
        <dbReference type="Pfam" id="PF08546"/>
    </source>
</evidence>
<dbReference type="EMBL" id="JACHBU010000005">
    <property type="protein sequence ID" value="MBB6509684.1"/>
    <property type="molecule type" value="Genomic_DNA"/>
</dbReference>
<accession>A0A7X0JL72</accession>
<evidence type="ECO:0000259" key="7">
    <source>
        <dbReference type="Pfam" id="PF02558"/>
    </source>
</evidence>
<evidence type="ECO:0000256" key="3">
    <source>
        <dbReference type="ARBA" id="ARBA00019465"/>
    </source>
</evidence>
<reference evidence="9 10" key="1">
    <citation type="submission" date="2020-08" db="EMBL/GenBank/DDBJ databases">
        <title>The Agave Microbiome: Exploring the role of microbial communities in plant adaptations to desert environments.</title>
        <authorList>
            <person name="Partida-Martinez L.P."/>
        </authorList>
    </citation>
    <scope>NUCLEOTIDE SEQUENCE [LARGE SCALE GENOMIC DNA]</scope>
    <source>
        <strain evidence="9 10">AS3.12</strain>
    </source>
</reference>
<dbReference type="EC" id="1.1.1.169" evidence="2"/>
<evidence type="ECO:0000256" key="2">
    <source>
        <dbReference type="ARBA" id="ARBA00013014"/>
    </source>
</evidence>
<dbReference type="Pfam" id="PF08546">
    <property type="entry name" value="ApbA_C"/>
    <property type="match status" value="1"/>
</dbReference>
<keyword evidence="4" id="KW-0566">Pantothenate biosynthesis</keyword>